<name>A0ABP5ANP8_9ACTN</name>
<dbReference type="GO" id="GO:0004519">
    <property type="term" value="F:endonuclease activity"/>
    <property type="evidence" value="ECO:0007669"/>
    <property type="project" value="UniProtKB-KW"/>
</dbReference>
<feature type="domain" description="Putative restriction endonuclease" evidence="1">
    <location>
        <begin position="33"/>
        <end position="178"/>
    </location>
</feature>
<accession>A0ABP5ANP8</accession>
<dbReference type="InterPro" id="IPR008538">
    <property type="entry name" value="Uma2"/>
</dbReference>
<evidence type="ECO:0000313" key="2">
    <source>
        <dbReference type="EMBL" id="GAA1916370.1"/>
    </source>
</evidence>
<keyword evidence="2" id="KW-0540">Nuclease</keyword>
<dbReference type="EMBL" id="BAAAMJ010000027">
    <property type="protein sequence ID" value="GAA1916370.1"/>
    <property type="molecule type" value="Genomic_DNA"/>
</dbReference>
<sequence>MTAGRPARATPDTWMFPPADGWTYDQVKDLELPFDWELVDGVIVVRGMTRMWHDRVRNQLYHRLESARRPPYAVDVERCVMVEDDTVLKPDVVVYDRTGLDVFTLECTPVSHLALAVEVVSPGSRNEDRFLKPGICATAEVPYYWRVERGEDDTPVVHELWLHRDRGEYIPAPAHPEHQDKLVTDVPFPVEIDLRSLVEL</sequence>
<evidence type="ECO:0000259" key="1">
    <source>
        <dbReference type="Pfam" id="PF05685"/>
    </source>
</evidence>
<dbReference type="Gene3D" id="3.90.1570.10">
    <property type="entry name" value="tt1808, chain A"/>
    <property type="match status" value="1"/>
</dbReference>
<dbReference type="CDD" id="cd06260">
    <property type="entry name" value="DUF820-like"/>
    <property type="match status" value="1"/>
</dbReference>
<dbReference type="PANTHER" id="PTHR35400:SF3">
    <property type="entry name" value="SLL1072 PROTEIN"/>
    <property type="match status" value="1"/>
</dbReference>
<keyword evidence="2" id="KW-0255">Endonuclease</keyword>
<reference evidence="3" key="1">
    <citation type="journal article" date="2019" name="Int. J. Syst. Evol. Microbiol.">
        <title>The Global Catalogue of Microorganisms (GCM) 10K type strain sequencing project: providing services to taxonomists for standard genome sequencing and annotation.</title>
        <authorList>
            <consortium name="The Broad Institute Genomics Platform"/>
            <consortium name="The Broad Institute Genome Sequencing Center for Infectious Disease"/>
            <person name="Wu L."/>
            <person name="Ma J."/>
        </authorList>
    </citation>
    <scope>NUCLEOTIDE SEQUENCE [LARGE SCALE GENOMIC DNA]</scope>
    <source>
        <strain evidence="3">JCM 13581</strain>
    </source>
</reference>
<dbReference type="RefSeq" id="WP_344261915.1">
    <property type="nucleotide sequence ID" value="NZ_BAAAMJ010000027.1"/>
</dbReference>
<gene>
    <name evidence="2" type="ORF">GCM10009716_27040</name>
</gene>
<evidence type="ECO:0000313" key="3">
    <source>
        <dbReference type="Proteomes" id="UP001501303"/>
    </source>
</evidence>
<comment type="caution">
    <text evidence="2">The sequence shown here is derived from an EMBL/GenBank/DDBJ whole genome shotgun (WGS) entry which is preliminary data.</text>
</comment>
<keyword evidence="3" id="KW-1185">Reference proteome</keyword>
<dbReference type="PANTHER" id="PTHR35400">
    <property type="entry name" value="SLR1083 PROTEIN"/>
    <property type="match status" value="1"/>
</dbReference>
<protein>
    <submittedName>
        <fullName evidence="2">Uma2 family endonuclease</fullName>
    </submittedName>
</protein>
<dbReference type="SUPFAM" id="SSF52980">
    <property type="entry name" value="Restriction endonuclease-like"/>
    <property type="match status" value="1"/>
</dbReference>
<dbReference type="InterPro" id="IPR011335">
    <property type="entry name" value="Restrct_endonuc-II-like"/>
</dbReference>
<dbReference type="InterPro" id="IPR012296">
    <property type="entry name" value="Nuclease_put_TT1808"/>
</dbReference>
<dbReference type="Pfam" id="PF05685">
    <property type="entry name" value="Uma2"/>
    <property type="match status" value="1"/>
</dbReference>
<keyword evidence="2" id="KW-0378">Hydrolase</keyword>
<proteinExistence type="predicted"/>
<dbReference type="Proteomes" id="UP001501303">
    <property type="component" value="Unassembled WGS sequence"/>
</dbReference>
<organism evidence="2 3">
    <name type="scientific">Streptomyces sodiiphilus</name>
    <dbReference type="NCBI Taxonomy" id="226217"/>
    <lineage>
        <taxon>Bacteria</taxon>
        <taxon>Bacillati</taxon>
        <taxon>Actinomycetota</taxon>
        <taxon>Actinomycetes</taxon>
        <taxon>Kitasatosporales</taxon>
        <taxon>Streptomycetaceae</taxon>
        <taxon>Streptomyces</taxon>
    </lineage>
</organism>